<evidence type="ECO:0000313" key="1">
    <source>
        <dbReference type="EMBL" id="MFB9095987.1"/>
    </source>
</evidence>
<proteinExistence type="predicted"/>
<keyword evidence="2" id="KW-1185">Reference proteome</keyword>
<dbReference type="Proteomes" id="UP001589607">
    <property type="component" value="Unassembled WGS sequence"/>
</dbReference>
<sequence>MRNLFLIIFVSSSIICFSNEEEKASTVTGSYCDDAMFDAMDWAAEAGLDQQQIADAGNGAYAECWLMNRNLIRDGGQGVE</sequence>
<organism evidence="1 2">
    <name type="scientific">Flavobacterium jumunjinense</name>
    <dbReference type="NCBI Taxonomy" id="998845"/>
    <lineage>
        <taxon>Bacteria</taxon>
        <taxon>Pseudomonadati</taxon>
        <taxon>Bacteroidota</taxon>
        <taxon>Flavobacteriia</taxon>
        <taxon>Flavobacteriales</taxon>
        <taxon>Flavobacteriaceae</taxon>
        <taxon>Flavobacterium</taxon>
    </lineage>
</organism>
<name>A0ABV5GL33_9FLAO</name>
<dbReference type="RefSeq" id="WP_236457396.1">
    <property type="nucleotide sequence ID" value="NZ_CBCSGE010000006.1"/>
</dbReference>
<evidence type="ECO:0000313" key="2">
    <source>
        <dbReference type="Proteomes" id="UP001589607"/>
    </source>
</evidence>
<dbReference type="EMBL" id="JBHMEY010000012">
    <property type="protein sequence ID" value="MFB9095987.1"/>
    <property type="molecule type" value="Genomic_DNA"/>
</dbReference>
<gene>
    <name evidence="1" type="ORF">ACFFVF_05625</name>
</gene>
<reference evidence="1 2" key="1">
    <citation type="submission" date="2024-09" db="EMBL/GenBank/DDBJ databases">
        <authorList>
            <person name="Sun Q."/>
            <person name="Mori K."/>
        </authorList>
    </citation>
    <scope>NUCLEOTIDE SEQUENCE [LARGE SCALE GENOMIC DNA]</scope>
    <source>
        <strain evidence="1 2">CECT 7955</strain>
    </source>
</reference>
<protein>
    <submittedName>
        <fullName evidence="1">Uncharacterized protein</fullName>
    </submittedName>
</protein>
<comment type="caution">
    <text evidence="1">The sequence shown here is derived from an EMBL/GenBank/DDBJ whole genome shotgun (WGS) entry which is preliminary data.</text>
</comment>
<accession>A0ABV5GL33</accession>